<evidence type="ECO:0000313" key="7">
    <source>
        <dbReference type="Proteomes" id="UP000320762"/>
    </source>
</evidence>
<dbReference type="STRING" id="97359.A0A550C2Q7"/>
<comment type="subcellular location">
    <subcellularLocation>
        <location evidence="1">Membrane</location>
        <topology evidence="1">Multi-pass membrane protein</topology>
    </subcellularLocation>
</comment>
<dbReference type="PANTHER" id="PTHR42723:SF1">
    <property type="entry name" value="CHLOROPHYLL SYNTHASE, CHLOROPLASTIC"/>
    <property type="match status" value="1"/>
</dbReference>
<evidence type="ECO:0000313" key="6">
    <source>
        <dbReference type="EMBL" id="TRM59006.1"/>
    </source>
</evidence>
<accession>A0A550C2Q7</accession>
<dbReference type="EMBL" id="VDMD01000031">
    <property type="protein sequence ID" value="TRM59006.1"/>
    <property type="molecule type" value="Genomic_DNA"/>
</dbReference>
<keyword evidence="3 5" id="KW-1133">Transmembrane helix</keyword>
<feature type="transmembrane region" description="Helical" evidence="5">
    <location>
        <begin position="164"/>
        <end position="184"/>
    </location>
</feature>
<dbReference type="GO" id="GO:0016020">
    <property type="term" value="C:membrane"/>
    <property type="evidence" value="ECO:0007669"/>
    <property type="project" value="UniProtKB-SubCell"/>
</dbReference>
<dbReference type="Pfam" id="PF01040">
    <property type="entry name" value="UbiA"/>
    <property type="match status" value="1"/>
</dbReference>
<dbReference type="GO" id="GO:0016765">
    <property type="term" value="F:transferase activity, transferring alkyl or aryl (other than methyl) groups"/>
    <property type="evidence" value="ECO:0007669"/>
    <property type="project" value="InterPro"/>
</dbReference>
<dbReference type="Gene3D" id="1.10.357.140">
    <property type="entry name" value="UbiA prenyltransferase"/>
    <property type="match status" value="1"/>
</dbReference>
<dbReference type="CDD" id="cd13965">
    <property type="entry name" value="PT_UbiA_3"/>
    <property type="match status" value="1"/>
</dbReference>
<dbReference type="OrthoDB" id="434972at2759"/>
<organism evidence="6 7">
    <name type="scientific">Schizophyllum amplum</name>
    <dbReference type="NCBI Taxonomy" id="97359"/>
    <lineage>
        <taxon>Eukaryota</taxon>
        <taxon>Fungi</taxon>
        <taxon>Dikarya</taxon>
        <taxon>Basidiomycota</taxon>
        <taxon>Agaricomycotina</taxon>
        <taxon>Agaricomycetes</taxon>
        <taxon>Agaricomycetidae</taxon>
        <taxon>Agaricales</taxon>
        <taxon>Schizophyllaceae</taxon>
        <taxon>Schizophyllum</taxon>
    </lineage>
</organism>
<dbReference type="InterPro" id="IPR044878">
    <property type="entry name" value="UbiA_sf"/>
</dbReference>
<feature type="transmembrane region" description="Helical" evidence="5">
    <location>
        <begin position="229"/>
        <end position="247"/>
    </location>
</feature>
<dbReference type="Proteomes" id="UP000320762">
    <property type="component" value="Unassembled WGS sequence"/>
</dbReference>
<keyword evidence="4 5" id="KW-0472">Membrane</keyword>
<dbReference type="PANTHER" id="PTHR42723">
    <property type="entry name" value="CHLOROPHYLL SYNTHASE"/>
    <property type="match status" value="1"/>
</dbReference>
<keyword evidence="6" id="KW-0808">Transferase</keyword>
<comment type="caution">
    <text evidence="6">The sequence shown here is derived from an EMBL/GenBank/DDBJ whole genome shotgun (WGS) entry which is preliminary data.</text>
</comment>
<evidence type="ECO:0000256" key="2">
    <source>
        <dbReference type="ARBA" id="ARBA00022692"/>
    </source>
</evidence>
<evidence type="ECO:0000256" key="1">
    <source>
        <dbReference type="ARBA" id="ARBA00004141"/>
    </source>
</evidence>
<gene>
    <name evidence="6" type="ORF">BD626DRAFT_550440</name>
</gene>
<dbReference type="InterPro" id="IPR000537">
    <property type="entry name" value="UbiA_prenyltransferase"/>
</dbReference>
<keyword evidence="7" id="KW-1185">Reference proteome</keyword>
<keyword evidence="2 5" id="KW-0812">Transmembrane</keyword>
<feature type="transmembrane region" description="Helical" evidence="5">
    <location>
        <begin position="22"/>
        <end position="51"/>
    </location>
</feature>
<sequence length="280" mass="31641">MFDLRRHLYTLFLFTYTDYKTIMLPITVFASVAAPVQSFRGFFLGIIWTWLHQLHIDVSNQYTTLEEDRVNRPWRPLPAKRVTQHQATLLRWALIPITIGFSTLGGPNTIAASVWLSAAFIIYESSAINGHWLGKNVMNCLGYLGFEYGATAMSGEGKSLSPSAALLLLCSGIVILTTVHAQDFSDVEGDRALGRVTFPIRSPGLSRACIYLGVPLWSVLLSCAWDMMWLCRVLFVLLGSVVAWRYYTYRSISQDARSYVIYNVWLFSVHLLPAMQRQAI</sequence>
<evidence type="ECO:0000256" key="5">
    <source>
        <dbReference type="SAM" id="Phobius"/>
    </source>
</evidence>
<proteinExistence type="predicted"/>
<protein>
    <submittedName>
        <fullName evidence="6">UbiA prenyltransferase family</fullName>
    </submittedName>
</protein>
<name>A0A550C2Q7_9AGAR</name>
<evidence type="ECO:0000256" key="3">
    <source>
        <dbReference type="ARBA" id="ARBA00022989"/>
    </source>
</evidence>
<dbReference type="InterPro" id="IPR050475">
    <property type="entry name" value="Prenyltransferase_related"/>
</dbReference>
<dbReference type="AlphaFoldDB" id="A0A550C2Q7"/>
<reference evidence="6 7" key="1">
    <citation type="journal article" date="2019" name="New Phytol.">
        <title>Comparative genomics reveals unique wood-decay strategies and fruiting body development in the Schizophyllaceae.</title>
        <authorList>
            <person name="Almasi E."/>
            <person name="Sahu N."/>
            <person name="Krizsan K."/>
            <person name="Balint B."/>
            <person name="Kovacs G.M."/>
            <person name="Kiss B."/>
            <person name="Cseklye J."/>
            <person name="Drula E."/>
            <person name="Henrissat B."/>
            <person name="Nagy I."/>
            <person name="Chovatia M."/>
            <person name="Adam C."/>
            <person name="LaButti K."/>
            <person name="Lipzen A."/>
            <person name="Riley R."/>
            <person name="Grigoriev I.V."/>
            <person name="Nagy L.G."/>
        </authorList>
    </citation>
    <scope>NUCLEOTIDE SEQUENCE [LARGE SCALE GENOMIC DNA]</scope>
    <source>
        <strain evidence="6 7">NL-1724</strain>
    </source>
</reference>
<evidence type="ECO:0000256" key="4">
    <source>
        <dbReference type="ARBA" id="ARBA00023136"/>
    </source>
</evidence>